<keyword evidence="1" id="KW-0472">Membrane</keyword>
<dbReference type="EMBL" id="BMAR01000054">
    <property type="protein sequence ID" value="GFR51782.1"/>
    <property type="molecule type" value="Genomic_DNA"/>
</dbReference>
<dbReference type="Gene3D" id="3.90.550.10">
    <property type="entry name" value="Spore Coat Polysaccharide Biosynthesis Protein SpsA, Chain A"/>
    <property type="match status" value="1"/>
</dbReference>
<protein>
    <recommendedName>
        <fullName evidence="5">Hexosyltransferase</fullName>
    </recommendedName>
</protein>
<feature type="transmembrane region" description="Helical" evidence="1">
    <location>
        <begin position="309"/>
        <end position="329"/>
    </location>
</feature>
<keyword evidence="4" id="KW-1185">Reference proteome</keyword>
<feature type="non-terminal residue" evidence="3">
    <location>
        <position position="333"/>
    </location>
</feature>
<keyword evidence="1" id="KW-1133">Transmembrane helix</keyword>
<evidence type="ECO:0000256" key="2">
    <source>
        <dbReference type="SAM" id="SignalP"/>
    </source>
</evidence>
<keyword evidence="2" id="KW-0732">Signal</keyword>
<keyword evidence="1" id="KW-0812">Transmembrane</keyword>
<dbReference type="InterPro" id="IPR050587">
    <property type="entry name" value="GNT1/Glycosyltrans_8"/>
</dbReference>
<evidence type="ECO:0008006" key="5">
    <source>
        <dbReference type="Google" id="ProtNLM"/>
    </source>
</evidence>
<feature type="signal peptide" evidence="2">
    <location>
        <begin position="1"/>
        <end position="23"/>
    </location>
</feature>
<gene>
    <name evidence="3" type="ORF">Agub_g14239</name>
</gene>
<proteinExistence type="predicted"/>
<dbReference type="InterPro" id="IPR029044">
    <property type="entry name" value="Nucleotide-diphossugar_trans"/>
</dbReference>
<reference evidence="3 4" key="1">
    <citation type="journal article" date="2021" name="Sci. Rep.">
        <title>Genome sequencing of the multicellular alga Astrephomene provides insights into convergent evolution of germ-soma differentiation.</title>
        <authorList>
            <person name="Yamashita S."/>
            <person name="Yamamoto K."/>
            <person name="Matsuzaki R."/>
            <person name="Suzuki S."/>
            <person name="Yamaguchi H."/>
            <person name="Hirooka S."/>
            <person name="Minakuchi Y."/>
            <person name="Miyagishima S."/>
            <person name="Kawachi M."/>
            <person name="Toyoda A."/>
            <person name="Nozaki H."/>
        </authorList>
    </citation>
    <scope>NUCLEOTIDE SEQUENCE [LARGE SCALE GENOMIC DNA]</scope>
    <source>
        <strain evidence="3 4">NIES-4017</strain>
    </source>
</reference>
<accession>A0AAD3E2R5</accession>
<dbReference type="SUPFAM" id="SSF53448">
    <property type="entry name" value="Nucleotide-diphospho-sugar transferases"/>
    <property type="match status" value="1"/>
</dbReference>
<evidence type="ECO:0000313" key="4">
    <source>
        <dbReference type="Proteomes" id="UP001054857"/>
    </source>
</evidence>
<dbReference type="AlphaFoldDB" id="A0AAD3E2R5"/>
<sequence>MGTHNGCLLLLVSLVLCTHLSGASTVIKSAPARATEAYATLVYGEEFVLAARVLGQSLRESGTTRDLVALTTGSLPASAELTLSSDGWRVVRVAPVANPARGPQPTGYPPRFAYVYTKLYIFKMTEYKKIVFLDGDILVLRNMDVLFRCPGFCAALRHSERFNTGVMSLVPSTEMYDDMMAKVATMPSYTGGDQGFLNSYFEGFAHAPLFDGNTPYTPDQSKVSQYMRLPTTFNADVGLYVVNSNRWMLPRSSLYVIHYTLGPFKPWVWWSGWLVRENPAWSAVRARLPADVSGLSGGHTTRQLFFERWMVLLPWALLAGAAYLCWGVVGPAC</sequence>
<evidence type="ECO:0000256" key="1">
    <source>
        <dbReference type="SAM" id="Phobius"/>
    </source>
</evidence>
<organism evidence="3 4">
    <name type="scientific">Astrephomene gubernaculifera</name>
    <dbReference type="NCBI Taxonomy" id="47775"/>
    <lineage>
        <taxon>Eukaryota</taxon>
        <taxon>Viridiplantae</taxon>
        <taxon>Chlorophyta</taxon>
        <taxon>core chlorophytes</taxon>
        <taxon>Chlorophyceae</taxon>
        <taxon>CS clade</taxon>
        <taxon>Chlamydomonadales</taxon>
        <taxon>Astrephomenaceae</taxon>
        <taxon>Astrephomene</taxon>
    </lineage>
</organism>
<feature type="chain" id="PRO_5042286935" description="Hexosyltransferase" evidence="2">
    <location>
        <begin position="24"/>
        <end position="333"/>
    </location>
</feature>
<comment type="caution">
    <text evidence="3">The sequence shown here is derived from an EMBL/GenBank/DDBJ whole genome shotgun (WGS) entry which is preliminary data.</text>
</comment>
<dbReference type="Proteomes" id="UP001054857">
    <property type="component" value="Unassembled WGS sequence"/>
</dbReference>
<name>A0AAD3E2R5_9CHLO</name>
<dbReference type="CDD" id="cd02537">
    <property type="entry name" value="GT8_Glycogenin"/>
    <property type="match status" value="1"/>
</dbReference>
<evidence type="ECO:0000313" key="3">
    <source>
        <dbReference type="EMBL" id="GFR51782.1"/>
    </source>
</evidence>
<dbReference type="PANTHER" id="PTHR11183">
    <property type="entry name" value="GLYCOGENIN SUBFAMILY MEMBER"/>
    <property type="match status" value="1"/>
</dbReference>